<evidence type="ECO:0008006" key="4">
    <source>
        <dbReference type="Google" id="ProtNLM"/>
    </source>
</evidence>
<evidence type="ECO:0000256" key="1">
    <source>
        <dbReference type="SAM" id="Phobius"/>
    </source>
</evidence>
<evidence type="ECO:0000313" key="2">
    <source>
        <dbReference type="EMBL" id="PVE49054.1"/>
    </source>
</evidence>
<sequence>MTDLSSGPRPLPSARLYVERPGFWPGVVLLLAGLAFGSVGLWHLYHDLRLSRGGVTTLAQIDHAYSTTARRRDGGLSYRHYMDVSFRDEAGQLHSAVFQVSQGFYAESRGRSGVELRYVATNPAIAEIEPGRNRRFGSVFGLLGGAILWAALLLLGHARRQVSSRRRAVEAGEARSATVSQHQTWGKKGKARLHWQDGTGLAGIAVPRPAADLPPPGSTVTVYIDPLQGRGYWSGDY</sequence>
<evidence type="ECO:0000313" key="3">
    <source>
        <dbReference type="Proteomes" id="UP000244810"/>
    </source>
</evidence>
<feature type="transmembrane region" description="Helical" evidence="1">
    <location>
        <begin position="139"/>
        <end position="158"/>
    </location>
</feature>
<dbReference type="EMBL" id="QDDR01000001">
    <property type="protein sequence ID" value="PVE49054.1"/>
    <property type="molecule type" value="Genomic_DNA"/>
</dbReference>
<dbReference type="RefSeq" id="WP_107749559.1">
    <property type="nucleotide sequence ID" value="NZ_QBKF01000001.1"/>
</dbReference>
<keyword evidence="1" id="KW-0472">Membrane</keyword>
<gene>
    <name evidence="2" type="ORF">DDE23_01200</name>
</gene>
<keyword evidence="3" id="KW-1185">Reference proteome</keyword>
<proteinExistence type="predicted"/>
<protein>
    <recommendedName>
        <fullName evidence="4">DUF3592 domain-containing protein</fullName>
    </recommendedName>
</protein>
<dbReference type="Proteomes" id="UP000244810">
    <property type="component" value="Unassembled WGS sequence"/>
</dbReference>
<keyword evidence="1" id="KW-0812">Transmembrane</keyword>
<keyword evidence="1" id="KW-1133">Transmembrane helix</keyword>
<dbReference type="AlphaFoldDB" id="A0A2T7UWN7"/>
<feature type="transmembrane region" description="Helical" evidence="1">
    <location>
        <begin position="21"/>
        <end position="45"/>
    </location>
</feature>
<organism evidence="2 3">
    <name type="scientific">Pararhodobacter aggregans</name>
    <dbReference type="NCBI Taxonomy" id="404875"/>
    <lineage>
        <taxon>Bacteria</taxon>
        <taxon>Pseudomonadati</taxon>
        <taxon>Pseudomonadota</taxon>
        <taxon>Alphaproteobacteria</taxon>
        <taxon>Rhodobacterales</taxon>
        <taxon>Paracoccaceae</taxon>
        <taxon>Pararhodobacter</taxon>
    </lineage>
</organism>
<accession>A0A2T7UWN7</accession>
<dbReference type="OrthoDB" id="7848349at2"/>
<name>A0A2T7UWN7_9RHOB</name>
<reference evidence="2 3" key="1">
    <citation type="journal article" date="2011" name="Syst. Appl. Microbiol.">
        <title>Defluviimonas denitrificans gen. nov., sp. nov., and Pararhodobacter aggregans gen. nov., sp. nov., non-phototrophic Rhodobacteraceae from the biofilter of a marine aquaculture.</title>
        <authorList>
            <person name="Foesel B.U."/>
            <person name="Drake H.L."/>
            <person name="Schramm A."/>
        </authorList>
    </citation>
    <scope>NUCLEOTIDE SEQUENCE [LARGE SCALE GENOMIC DNA]</scope>
    <source>
        <strain evidence="2 3">D1-19</strain>
    </source>
</reference>
<comment type="caution">
    <text evidence="2">The sequence shown here is derived from an EMBL/GenBank/DDBJ whole genome shotgun (WGS) entry which is preliminary data.</text>
</comment>